<dbReference type="Pfam" id="PF00994">
    <property type="entry name" value="MoCF_biosynth"/>
    <property type="match status" value="1"/>
</dbReference>
<evidence type="ECO:0000256" key="1">
    <source>
        <dbReference type="ARBA" id="ARBA00005046"/>
    </source>
</evidence>
<reference evidence="4 5" key="1">
    <citation type="journal article" date="2019" name="Int. J. Syst. Evol. Microbiol.">
        <title>The Global Catalogue of Microorganisms (GCM) 10K type strain sequencing project: providing services to taxonomists for standard genome sequencing and annotation.</title>
        <authorList>
            <consortium name="The Broad Institute Genomics Platform"/>
            <consortium name="The Broad Institute Genome Sequencing Center for Infectious Disease"/>
            <person name="Wu L."/>
            <person name="Ma J."/>
        </authorList>
    </citation>
    <scope>NUCLEOTIDE SEQUENCE [LARGE SCALE GENOMIC DNA]</scope>
    <source>
        <strain evidence="4 5">JCM 15592</strain>
    </source>
</reference>
<dbReference type="SMART" id="SM00852">
    <property type="entry name" value="MoCF_biosynth"/>
    <property type="match status" value="1"/>
</dbReference>
<proteinExistence type="predicted"/>
<dbReference type="PANTHER" id="PTHR43764">
    <property type="entry name" value="MOLYBDENUM COFACTOR BIOSYNTHESIS"/>
    <property type="match status" value="1"/>
</dbReference>
<dbReference type="EMBL" id="BAAAPO010000033">
    <property type="protein sequence ID" value="GAA1796447.1"/>
    <property type="molecule type" value="Genomic_DNA"/>
</dbReference>
<dbReference type="PROSITE" id="PS01078">
    <property type="entry name" value="MOCF_BIOSYNTHESIS_1"/>
    <property type="match status" value="1"/>
</dbReference>
<comment type="caution">
    <text evidence="4">The sequence shown here is derived from an EMBL/GenBank/DDBJ whole genome shotgun (WGS) entry which is preliminary data.</text>
</comment>
<keyword evidence="2" id="KW-0501">Molybdenum cofactor biosynthesis</keyword>
<evidence type="ECO:0000256" key="2">
    <source>
        <dbReference type="ARBA" id="ARBA00023150"/>
    </source>
</evidence>
<comment type="pathway">
    <text evidence="1">Cofactor biosynthesis; molybdopterin biosynthesis.</text>
</comment>
<dbReference type="Gene3D" id="3.40.980.10">
    <property type="entry name" value="MoaB/Mog-like domain"/>
    <property type="match status" value="1"/>
</dbReference>
<dbReference type="InterPro" id="IPR036425">
    <property type="entry name" value="MoaB/Mog-like_dom_sf"/>
</dbReference>
<dbReference type="Proteomes" id="UP001499938">
    <property type="component" value="Unassembled WGS sequence"/>
</dbReference>
<dbReference type="SUPFAM" id="SSF53218">
    <property type="entry name" value="Molybdenum cofactor biosynthesis proteins"/>
    <property type="match status" value="1"/>
</dbReference>
<keyword evidence="5" id="KW-1185">Reference proteome</keyword>
<dbReference type="InterPro" id="IPR008284">
    <property type="entry name" value="MoCF_biosynth_CS"/>
</dbReference>
<feature type="domain" description="MoaB/Mog" evidence="3">
    <location>
        <begin position="10"/>
        <end position="152"/>
    </location>
</feature>
<sequence>MTALAGVRALVITASTRAAAGVYPDRGGALIAETLRGWGAAIDGPRVVPDGEPVASELRAGVTAYDLILTTGGTGCSPTDATPEVTRAVLDREIPGIAEAIRADGVARGIPSAMLSRGVAGLVGRCVVINLPGSTGGVRDALAVLESVLPHLLSQVRGGDH</sequence>
<dbReference type="PANTHER" id="PTHR43764:SF1">
    <property type="entry name" value="MOLYBDOPTERIN MOLYBDOTRANSFERASE"/>
    <property type="match status" value="1"/>
</dbReference>
<dbReference type="CDD" id="cd00886">
    <property type="entry name" value="MogA_MoaB"/>
    <property type="match status" value="1"/>
</dbReference>
<organism evidence="4 5">
    <name type="scientific">Nostocoides veronense</name>
    <dbReference type="NCBI Taxonomy" id="330836"/>
    <lineage>
        <taxon>Bacteria</taxon>
        <taxon>Bacillati</taxon>
        <taxon>Actinomycetota</taxon>
        <taxon>Actinomycetes</taxon>
        <taxon>Micrococcales</taxon>
        <taxon>Intrasporangiaceae</taxon>
        <taxon>Nostocoides</taxon>
    </lineage>
</organism>
<dbReference type="InterPro" id="IPR051920">
    <property type="entry name" value="MPT_Adenylyltrnsfr/MoaC-Rel"/>
</dbReference>
<evidence type="ECO:0000259" key="3">
    <source>
        <dbReference type="SMART" id="SM00852"/>
    </source>
</evidence>
<gene>
    <name evidence="4" type="ORF">GCM10009811_20860</name>
</gene>
<protein>
    <submittedName>
        <fullName evidence="4">MogA/MoaB family molybdenum cofactor biosynthesis protein</fullName>
    </submittedName>
</protein>
<dbReference type="NCBIfam" id="TIGR00177">
    <property type="entry name" value="molyb_syn"/>
    <property type="match status" value="1"/>
</dbReference>
<name>A0ABN2LQD1_9MICO</name>
<evidence type="ECO:0000313" key="5">
    <source>
        <dbReference type="Proteomes" id="UP001499938"/>
    </source>
</evidence>
<dbReference type="InterPro" id="IPR001453">
    <property type="entry name" value="MoaB/Mog_dom"/>
</dbReference>
<evidence type="ECO:0000313" key="4">
    <source>
        <dbReference type="EMBL" id="GAA1796447.1"/>
    </source>
</evidence>
<accession>A0ABN2LQD1</accession>